<dbReference type="EMBL" id="JBFPKE010000002">
    <property type="protein sequence ID" value="MEX3749878.1"/>
    <property type="molecule type" value="Genomic_DNA"/>
</dbReference>
<organism evidence="2 3">
    <name type="scientific">Paraburkholderia phenoliruptrix</name>
    <dbReference type="NCBI Taxonomy" id="252970"/>
    <lineage>
        <taxon>Bacteria</taxon>
        <taxon>Pseudomonadati</taxon>
        <taxon>Pseudomonadota</taxon>
        <taxon>Betaproteobacteria</taxon>
        <taxon>Burkholderiales</taxon>
        <taxon>Burkholderiaceae</taxon>
        <taxon>Paraburkholderia</taxon>
    </lineage>
</organism>
<name>A0ABV3W9I9_9BURK</name>
<gene>
    <name evidence="2" type="ORF">AB3X84_07695</name>
</gene>
<feature type="region of interest" description="Disordered" evidence="1">
    <location>
        <begin position="1"/>
        <end position="30"/>
    </location>
</feature>
<dbReference type="Proteomes" id="UP001558535">
    <property type="component" value="Unassembled WGS sequence"/>
</dbReference>
<keyword evidence="3" id="KW-1185">Reference proteome</keyword>
<evidence type="ECO:0000313" key="3">
    <source>
        <dbReference type="Proteomes" id="UP001558535"/>
    </source>
</evidence>
<reference evidence="2 3" key="1">
    <citation type="submission" date="2024-07" db="EMBL/GenBank/DDBJ databases">
        <title>A survey of Mimosa microsymbionts across Brazilian biomes reveals a high diversity of Paraburkholderia nodulating endemic species, but also that Cupriavidus is common as a symbiont of widespread species.</title>
        <authorList>
            <person name="Rouws L."/>
            <person name="Barauna A."/>
            <person name="Beukes C."/>
            <person name="Rouws J.R.C."/>
            <person name="De Faria S.M."/>
            <person name="Gross E."/>
            <person name="Bueno Dos Reis Junior F."/>
            <person name="Simon M.F."/>
            <person name="Maluk M."/>
            <person name="Odee D.W."/>
            <person name="Kenicer G."/>
            <person name="Young J.P.W."/>
            <person name="Reis V.M."/>
            <person name="Zilli J."/>
            <person name="James E.K."/>
        </authorList>
    </citation>
    <scope>NUCLEOTIDE SEQUENCE [LARGE SCALE GENOMIC DNA]</scope>
    <source>
        <strain evidence="2 3">BR14375</strain>
    </source>
</reference>
<dbReference type="RefSeq" id="WP_310104800.1">
    <property type="nucleotide sequence ID" value="NZ_CP168531.1"/>
</dbReference>
<proteinExistence type="predicted"/>
<accession>A0ABV3W9I9</accession>
<comment type="caution">
    <text evidence="2">The sequence shown here is derived from an EMBL/GenBank/DDBJ whole genome shotgun (WGS) entry which is preliminary data.</text>
</comment>
<evidence type="ECO:0000313" key="2">
    <source>
        <dbReference type="EMBL" id="MEX3749878.1"/>
    </source>
</evidence>
<sequence>MGEFSGNAASGTLRPAKPRTAQAQTPKPQTATLRLAAQTFKNDRSIIGEAPLPRSPERLERLEGVFRFYACVG</sequence>
<protein>
    <submittedName>
        <fullName evidence="2">Uncharacterized protein</fullName>
    </submittedName>
</protein>
<feature type="compositionally biased region" description="Polar residues" evidence="1">
    <location>
        <begin position="21"/>
        <end position="30"/>
    </location>
</feature>
<evidence type="ECO:0000256" key="1">
    <source>
        <dbReference type="SAM" id="MobiDB-lite"/>
    </source>
</evidence>